<dbReference type="PANTHER" id="PTHR30164">
    <property type="entry name" value="MTFA PEPTIDASE"/>
    <property type="match status" value="1"/>
</dbReference>
<protein>
    <recommendedName>
        <fullName evidence="4">Zinc-dependent peptidase</fullName>
    </recommendedName>
</protein>
<dbReference type="SUPFAM" id="SSF55486">
    <property type="entry name" value="Metalloproteases ('zincins'), catalytic domain"/>
    <property type="match status" value="1"/>
</dbReference>
<keyword evidence="3" id="KW-1185">Reference proteome</keyword>
<dbReference type="RefSeq" id="WP_023578462.1">
    <property type="nucleotide sequence ID" value="NZ_AVGG01000002.1"/>
</dbReference>
<dbReference type="Pfam" id="PF06167">
    <property type="entry name" value="Peptidase_M90"/>
    <property type="match status" value="1"/>
</dbReference>
<keyword evidence="1" id="KW-0812">Transmembrane</keyword>
<name>V6SYA1_9FLAO</name>
<dbReference type="GO" id="GO:0008237">
    <property type="term" value="F:metallopeptidase activity"/>
    <property type="evidence" value="ECO:0007669"/>
    <property type="project" value="InterPro"/>
</dbReference>
<organism evidence="2 3">
    <name type="scientific">Flavobacterium limnosediminis JC2902</name>
    <dbReference type="NCBI Taxonomy" id="1341181"/>
    <lineage>
        <taxon>Bacteria</taxon>
        <taxon>Pseudomonadati</taxon>
        <taxon>Bacteroidota</taxon>
        <taxon>Flavobacteriia</taxon>
        <taxon>Flavobacteriales</taxon>
        <taxon>Flavobacteriaceae</taxon>
        <taxon>Flavobacterium</taxon>
    </lineage>
</organism>
<dbReference type="GO" id="GO:0005829">
    <property type="term" value="C:cytosol"/>
    <property type="evidence" value="ECO:0007669"/>
    <property type="project" value="TreeGrafter"/>
</dbReference>
<dbReference type="EMBL" id="AVGG01000002">
    <property type="protein sequence ID" value="ESU29395.1"/>
    <property type="molecule type" value="Genomic_DNA"/>
</dbReference>
<dbReference type="OrthoDB" id="9786424at2"/>
<dbReference type="Proteomes" id="UP000018004">
    <property type="component" value="Unassembled WGS sequence"/>
</dbReference>
<evidence type="ECO:0000313" key="2">
    <source>
        <dbReference type="EMBL" id="ESU29395.1"/>
    </source>
</evidence>
<comment type="caution">
    <text evidence="2">The sequence shown here is derived from an EMBL/GenBank/DDBJ whole genome shotgun (WGS) entry which is preliminary data.</text>
</comment>
<accession>V6SYA1</accession>
<evidence type="ECO:0008006" key="4">
    <source>
        <dbReference type="Google" id="ProtNLM"/>
    </source>
</evidence>
<dbReference type="eggNOG" id="COG3228">
    <property type="taxonomic scope" value="Bacteria"/>
</dbReference>
<evidence type="ECO:0000313" key="3">
    <source>
        <dbReference type="Proteomes" id="UP000018004"/>
    </source>
</evidence>
<keyword evidence="1" id="KW-0472">Membrane</keyword>
<dbReference type="GO" id="GO:0004177">
    <property type="term" value="F:aminopeptidase activity"/>
    <property type="evidence" value="ECO:0007669"/>
    <property type="project" value="TreeGrafter"/>
</dbReference>
<sequence length="269" mass="32287">MQYLVDFLIGFVLLFFVGMFLFKAFEKGYIAVFNKPLYIHFYPFLRRLKKTQRAILRNEFVYYSKLSRKDKKYFEHRVVNFIAEYEFVGKEGLVVDDQMKVHIASTSTMLTFGMKNYLYDVFERILIYPDEYYSTTTAKYHKGEFNPSVKVIAFSWTDFQKGFSIENDNHNLGLHEFAHALNFQAMKSNNTSMTIFSDMFDEIMRDIHHLPNAKRLVDSDYFRIYAYTNKYEFLAVVLEHFFETPHQFKSEFPELYQKIALMINFRESR</sequence>
<gene>
    <name evidence="2" type="ORF">FLJC2902T_07940</name>
</gene>
<dbReference type="STRING" id="1341181.FLJC2902T_07940"/>
<dbReference type="PATRIC" id="fig|1341181.4.peg.788"/>
<dbReference type="InterPro" id="IPR010384">
    <property type="entry name" value="MtfA_fam"/>
</dbReference>
<dbReference type="CDD" id="cd20170">
    <property type="entry name" value="Peptidase_M90-like"/>
    <property type="match status" value="1"/>
</dbReference>
<dbReference type="InterPro" id="IPR042252">
    <property type="entry name" value="MtfA_N"/>
</dbReference>
<reference evidence="2 3" key="1">
    <citation type="submission" date="2013-08" db="EMBL/GenBank/DDBJ databases">
        <title>Flavobacterium limnosediminis JC2902 genome sequencing.</title>
        <authorList>
            <person name="Lee K."/>
            <person name="Yi H."/>
            <person name="Park S."/>
            <person name="Chun J."/>
        </authorList>
    </citation>
    <scope>NUCLEOTIDE SEQUENCE [LARGE SCALE GENOMIC DNA]</scope>
    <source>
        <strain evidence="2 3">JC2902</strain>
    </source>
</reference>
<proteinExistence type="predicted"/>
<evidence type="ECO:0000256" key="1">
    <source>
        <dbReference type="SAM" id="Phobius"/>
    </source>
</evidence>
<feature type="transmembrane region" description="Helical" evidence="1">
    <location>
        <begin position="6"/>
        <end position="25"/>
    </location>
</feature>
<dbReference type="Gene3D" id="1.10.472.150">
    <property type="entry name" value="Glucose-regulated metallo-peptidase M90, N-terminal domain"/>
    <property type="match status" value="1"/>
</dbReference>
<dbReference type="AlphaFoldDB" id="V6SYA1"/>
<dbReference type="InterPro" id="IPR024079">
    <property type="entry name" value="MetalloPept_cat_dom_sf"/>
</dbReference>
<dbReference type="PANTHER" id="PTHR30164:SF2">
    <property type="entry name" value="PROTEIN MTFA"/>
    <property type="match status" value="1"/>
</dbReference>
<dbReference type="Gene3D" id="3.40.390.10">
    <property type="entry name" value="Collagenase (Catalytic Domain)"/>
    <property type="match status" value="1"/>
</dbReference>
<keyword evidence="1" id="KW-1133">Transmembrane helix</keyword>